<reference evidence="6" key="1">
    <citation type="submission" date="2023-05" db="EMBL/GenBank/DDBJ databases">
        <authorList>
            <person name="Huff M."/>
        </authorList>
    </citation>
    <scope>NUCLEOTIDE SEQUENCE</scope>
</reference>
<sequence>MLGERNKKGVKGECIFSGNLVEHAACVGEMTAFGALAEEAAVDSGVNAVAIRIACFLNGLVGRGRENTCSWGNSSTGITSAGEKGTDYCTLQYNAKTVGLVSFPGAMTGLITIGASPLEAIQLQIVVTNMLFGASTVSSFMSTYLCWLASFTKAYRLQLKVFSSD</sequence>
<dbReference type="GO" id="GO:0005886">
    <property type="term" value="C:plasma membrane"/>
    <property type="evidence" value="ECO:0007669"/>
    <property type="project" value="TreeGrafter"/>
</dbReference>
<dbReference type="InterPro" id="IPR005226">
    <property type="entry name" value="UPF0014_fam"/>
</dbReference>
<protein>
    <submittedName>
        <fullName evidence="6">Uncharacterized protein</fullName>
    </submittedName>
</protein>
<accession>A0AAD2E615</accession>
<keyword evidence="4" id="KW-1133">Transmembrane helix</keyword>
<evidence type="ECO:0000256" key="3">
    <source>
        <dbReference type="ARBA" id="ARBA00022692"/>
    </source>
</evidence>
<dbReference type="AlphaFoldDB" id="A0AAD2E615"/>
<dbReference type="PANTHER" id="PTHR30028:SF0">
    <property type="entry name" value="PROTEIN ALUMINUM SENSITIVE 3"/>
    <property type="match status" value="1"/>
</dbReference>
<gene>
    <name evidence="6" type="ORF">FPE_LOCUS27577</name>
</gene>
<evidence type="ECO:0000313" key="7">
    <source>
        <dbReference type="Proteomes" id="UP000834106"/>
    </source>
</evidence>
<name>A0AAD2E615_9LAMI</name>
<evidence type="ECO:0000256" key="2">
    <source>
        <dbReference type="ARBA" id="ARBA00005268"/>
    </source>
</evidence>
<comment type="subcellular location">
    <subcellularLocation>
        <location evidence="1">Membrane</location>
        <topology evidence="1">Multi-pass membrane protein</topology>
    </subcellularLocation>
</comment>
<evidence type="ECO:0000313" key="6">
    <source>
        <dbReference type="EMBL" id="CAI9780147.1"/>
    </source>
</evidence>
<keyword evidence="5" id="KW-0472">Membrane</keyword>
<keyword evidence="3" id="KW-0812">Transmembrane</keyword>
<organism evidence="6 7">
    <name type="scientific">Fraxinus pennsylvanica</name>
    <dbReference type="NCBI Taxonomy" id="56036"/>
    <lineage>
        <taxon>Eukaryota</taxon>
        <taxon>Viridiplantae</taxon>
        <taxon>Streptophyta</taxon>
        <taxon>Embryophyta</taxon>
        <taxon>Tracheophyta</taxon>
        <taxon>Spermatophyta</taxon>
        <taxon>Magnoliopsida</taxon>
        <taxon>eudicotyledons</taxon>
        <taxon>Gunneridae</taxon>
        <taxon>Pentapetalae</taxon>
        <taxon>asterids</taxon>
        <taxon>lamiids</taxon>
        <taxon>Lamiales</taxon>
        <taxon>Oleaceae</taxon>
        <taxon>Oleeae</taxon>
        <taxon>Fraxinus</taxon>
    </lineage>
</organism>
<evidence type="ECO:0000256" key="4">
    <source>
        <dbReference type="ARBA" id="ARBA00022989"/>
    </source>
</evidence>
<dbReference type="Proteomes" id="UP000834106">
    <property type="component" value="Chromosome 17"/>
</dbReference>
<keyword evidence="7" id="KW-1185">Reference proteome</keyword>
<comment type="similarity">
    <text evidence="2">Belongs to the UPF0014 family.</text>
</comment>
<evidence type="ECO:0000256" key="1">
    <source>
        <dbReference type="ARBA" id="ARBA00004141"/>
    </source>
</evidence>
<dbReference type="Pfam" id="PF03649">
    <property type="entry name" value="UPF0014"/>
    <property type="match status" value="1"/>
</dbReference>
<proteinExistence type="inferred from homology"/>
<dbReference type="EMBL" id="OU503052">
    <property type="protein sequence ID" value="CAI9780147.1"/>
    <property type="molecule type" value="Genomic_DNA"/>
</dbReference>
<dbReference type="PANTHER" id="PTHR30028">
    <property type="entry name" value="UPF0014 INNER MEMBRANE PROTEIN YBBM-RELATED"/>
    <property type="match status" value="1"/>
</dbReference>
<dbReference type="GO" id="GO:0010044">
    <property type="term" value="P:response to aluminum ion"/>
    <property type="evidence" value="ECO:0007669"/>
    <property type="project" value="TreeGrafter"/>
</dbReference>
<evidence type="ECO:0000256" key="5">
    <source>
        <dbReference type="ARBA" id="ARBA00023136"/>
    </source>
</evidence>